<evidence type="ECO:0000313" key="2">
    <source>
        <dbReference type="Proteomes" id="UP001139981"/>
    </source>
</evidence>
<gene>
    <name evidence="1" type="ORF">IWW38_001488</name>
</gene>
<comment type="caution">
    <text evidence="1">The sequence shown here is derived from an EMBL/GenBank/DDBJ whole genome shotgun (WGS) entry which is preliminary data.</text>
</comment>
<organism evidence="1 2">
    <name type="scientific">Coemansia aciculifera</name>
    <dbReference type="NCBI Taxonomy" id="417176"/>
    <lineage>
        <taxon>Eukaryota</taxon>
        <taxon>Fungi</taxon>
        <taxon>Fungi incertae sedis</taxon>
        <taxon>Zoopagomycota</taxon>
        <taxon>Kickxellomycotina</taxon>
        <taxon>Kickxellomycetes</taxon>
        <taxon>Kickxellales</taxon>
        <taxon>Kickxellaceae</taxon>
        <taxon>Coemansia</taxon>
    </lineage>
</organism>
<proteinExistence type="predicted"/>
<dbReference type="EMBL" id="JANBVB010000076">
    <property type="protein sequence ID" value="KAJ2898140.1"/>
    <property type="molecule type" value="Genomic_DNA"/>
</dbReference>
<keyword evidence="2" id="KW-1185">Reference proteome</keyword>
<name>A0ACC1M7Y7_9FUNG</name>
<accession>A0ACC1M7Y7</accession>
<evidence type="ECO:0000313" key="1">
    <source>
        <dbReference type="EMBL" id="KAJ2898140.1"/>
    </source>
</evidence>
<reference evidence="1" key="1">
    <citation type="submission" date="2022-07" db="EMBL/GenBank/DDBJ databases">
        <title>Phylogenomic reconstructions and comparative analyses of Kickxellomycotina fungi.</title>
        <authorList>
            <person name="Reynolds N.K."/>
            <person name="Stajich J.E."/>
            <person name="Barry K."/>
            <person name="Grigoriev I.V."/>
            <person name="Crous P."/>
            <person name="Smith M.E."/>
        </authorList>
    </citation>
    <scope>NUCLEOTIDE SEQUENCE</scope>
    <source>
        <strain evidence="1">CBS 190363</strain>
    </source>
</reference>
<sequence>MYNSNMGLNSPPTQPVDQFQQVDQLPNADQFQHFEQVSQDELSIIQQLRRLQQQRAQHTPVVGRHEPLGMLTHDARQYLEIRQGFSPILVPTHMLTTVRQFISDHLPRHVQAERARQGLSPPHTPLPTNFSYTNNAPSLSSLGTALAQSSAALPASPPSNNYSVSSPLSSLGGGTPAFSSAMANFVSGTSAMANGMGLTSAPLPSSYTDADDLSLSPQEASESQATATPLASSSKRAKQTPAAKSRKTAKAPSKAMSSSPPLQAHNNGTLDYFSSDDNESVLSDGKESSKRKARASPYNNTAAHQDRVGEYDDEESEEHLRKPPNAFILYRKAKNLELRTTTPGMNVEAASKLIGSSWKTEDEDVKFEYQEMARHARDLYFAKKKRIQAVQKVKKAEREELALSPPTRTIAKPRRKTSGSKDFDAHLVVATERNLGSFSPEALAPMPAMSHQEFAAIQAVPIARPTRSLTMNLDTQLLGSSALASSTLTPSMSQLSTGTNFAMSGPGEQNLLFGDATLSENAAQSIDQQVATSLEHLKAAFSESPQSSSLTAMSIDSPPFITPSTTAEWTAASAASAASVHSANHGAWDSMLSSLLHNSN</sequence>
<dbReference type="Proteomes" id="UP001139981">
    <property type="component" value="Unassembled WGS sequence"/>
</dbReference>
<protein>
    <submittedName>
        <fullName evidence="1">Uncharacterized protein</fullName>
    </submittedName>
</protein>